<feature type="region of interest" description="Disordered" evidence="13">
    <location>
        <begin position="572"/>
        <end position="591"/>
    </location>
</feature>
<evidence type="ECO:0000256" key="2">
    <source>
        <dbReference type="ARBA" id="ARBA00022527"/>
    </source>
</evidence>
<evidence type="ECO:0000256" key="12">
    <source>
        <dbReference type="PROSITE-ProRule" id="PRU10141"/>
    </source>
</evidence>
<dbReference type="GO" id="GO:0008889">
    <property type="term" value="F:glycerophosphodiester phosphodiesterase activity"/>
    <property type="evidence" value="ECO:0007669"/>
    <property type="project" value="UniProtKB-EC"/>
</dbReference>
<feature type="chain" id="PRO_5015138734" evidence="15">
    <location>
        <begin position="23"/>
        <end position="591"/>
    </location>
</feature>
<keyword evidence="3" id="KW-0808">Transferase</keyword>
<dbReference type="GO" id="GO:0016020">
    <property type="term" value="C:membrane"/>
    <property type="evidence" value="ECO:0007669"/>
    <property type="project" value="UniProtKB-SubCell"/>
</dbReference>
<keyword evidence="6 12" id="KW-0547">Nucleotide-binding</keyword>
<keyword evidence="4 14" id="KW-0812">Transmembrane</keyword>
<evidence type="ECO:0000256" key="11">
    <source>
        <dbReference type="ARBA" id="ARBA00023180"/>
    </source>
</evidence>
<dbReference type="FunFam" id="1.10.510.10:FF:000590">
    <property type="entry name" value="PR5-like receptor kinase"/>
    <property type="match status" value="1"/>
</dbReference>
<evidence type="ECO:0000256" key="7">
    <source>
        <dbReference type="ARBA" id="ARBA00022777"/>
    </source>
</evidence>
<dbReference type="SUPFAM" id="SSF56112">
    <property type="entry name" value="Protein kinase-like (PK-like)"/>
    <property type="match status" value="1"/>
</dbReference>
<keyword evidence="7 17" id="KW-0418">Kinase</keyword>
<dbReference type="Gramene" id="PRQ56234">
    <property type="protein sequence ID" value="PRQ56234"/>
    <property type="gene ID" value="RchiOBHm_Chr1g0333541"/>
</dbReference>
<keyword evidence="10 14" id="KW-0472">Membrane</keyword>
<dbReference type="InterPro" id="IPR025287">
    <property type="entry name" value="WAK_GUB"/>
</dbReference>
<dbReference type="SMART" id="SM00220">
    <property type="entry name" value="S_TKc"/>
    <property type="match status" value="1"/>
</dbReference>
<dbReference type="EMBL" id="PDCK01000039">
    <property type="protein sequence ID" value="PRQ56234.1"/>
    <property type="molecule type" value="Genomic_DNA"/>
</dbReference>
<evidence type="ECO:0000256" key="13">
    <source>
        <dbReference type="SAM" id="MobiDB-lite"/>
    </source>
</evidence>
<dbReference type="GO" id="GO:0004674">
    <property type="term" value="F:protein serine/threonine kinase activity"/>
    <property type="evidence" value="ECO:0007669"/>
    <property type="project" value="UniProtKB-KW"/>
</dbReference>
<dbReference type="GO" id="GO:0005524">
    <property type="term" value="F:ATP binding"/>
    <property type="evidence" value="ECO:0007669"/>
    <property type="project" value="UniProtKB-UniRule"/>
</dbReference>
<evidence type="ECO:0000256" key="14">
    <source>
        <dbReference type="SAM" id="Phobius"/>
    </source>
</evidence>
<feature type="signal peptide" evidence="15">
    <location>
        <begin position="1"/>
        <end position="22"/>
    </location>
</feature>
<keyword evidence="8 12" id="KW-0067">ATP-binding</keyword>
<dbReference type="InterPro" id="IPR000719">
    <property type="entry name" value="Prot_kinase_dom"/>
</dbReference>
<dbReference type="Gene3D" id="1.10.510.10">
    <property type="entry name" value="Transferase(Phosphotransferase) domain 1"/>
    <property type="match status" value="1"/>
</dbReference>
<feature type="binding site" evidence="12">
    <location>
        <position position="322"/>
    </location>
    <ligand>
        <name>ATP</name>
        <dbReference type="ChEBI" id="CHEBI:30616"/>
    </ligand>
</feature>
<evidence type="ECO:0000313" key="18">
    <source>
        <dbReference type="Proteomes" id="UP000238479"/>
    </source>
</evidence>
<keyword evidence="11" id="KW-0325">Glycoprotein</keyword>
<dbReference type="InterPro" id="IPR011009">
    <property type="entry name" value="Kinase-like_dom_sf"/>
</dbReference>
<dbReference type="Gene3D" id="3.30.200.20">
    <property type="entry name" value="Phosphorylase Kinase, domain 1"/>
    <property type="match status" value="1"/>
</dbReference>
<keyword evidence="5 15" id="KW-0732">Signal</keyword>
<dbReference type="PROSITE" id="PS00107">
    <property type="entry name" value="PROTEIN_KINASE_ATP"/>
    <property type="match status" value="1"/>
</dbReference>
<keyword evidence="17" id="KW-0378">Hydrolase</keyword>
<comment type="subcellular location">
    <subcellularLocation>
        <location evidence="1">Membrane</location>
        <topology evidence="1">Single-pass type I membrane protein</topology>
    </subcellularLocation>
</comment>
<proteinExistence type="predicted"/>
<dbReference type="Pfam" id="PF00069">
    <property type="entry name" value="Pkinase"/>
    <property type="match status" value="1"/>
</dbReference>
<evidence type="ECO:0000256" key="4">
    <source>
        <dbReference type="ARBA" id="ARBA00022692"/>
    </source>
</evidence>
<dbReference type="OMA" id="NYGITMA"/>
<sequence length="591" mass="66757">MQQTLILFFWFIFLAFSSKVLCENLNTCRVLMCGEYGPAIRFPFSLKGSHPENCGYPGFLVSCNEKNETILELPIPVKFTIKNIDYKNQYIQLYDPENCLLVKLLKVHNMPISPFNYSEYQMTNITLFNCSSAEWQSVHNMARVPCLSGPVYQISSLEYPYIDDLSFPSCTKISYHSSVPYEWYDPQDLSLDWTEPNCTRCEAYGNKCGWKSNDTKSTEIECLHRKGGSQKKLVATGASLGSFVLVLLVAALYRVYNSDRKEKENQLKLEVFLEDYRALKPSRYSYADIKRITNQFKEKLGQGAYGTVFKGKLSAECFVAVKVLNSTKGNGEEFVNEVGTMGHIHHVNVVRLVGFCADGFRRALIYDFLPNGSLQDFISSVDNNNSFPGWGKLQDISLGIAKGIEYLHEGCNRRILHFDIKPHNVLLDHNFNAKISDFGLAKLCSKDQSIVSMTTARGTMGYIAPELFSRNFGNVSYKSDVYSYGMVLLEIVGGTKNIGSTTENTNEVYCPEWIYNLLEEKDDLPINVWEEGDTKIAKRLAIVGLWCIQWHPADRPSMQRVVQMLEEGGNLTMPQNPFASQGPAGTNTSTP</sequence>
<evidence type="ECO:0000256" key="10">
    <source>
        <dbReference type="ARBA" id="ARBA00023136"/>
    </source>
</evidence>
<dbReference type="AlphaFoldDB" id="A0A2P6SC37"/>
<dbReference type="PANTHER" id="PTHR27009">
    <property type="entry name" value="RUST RESISTANCE KINASE LR10-RELATED"/>
    <property type="match status" value="1"/>
</dbReference>
<evidence type="ECO:0000256" key="15">
    <source>
        <dbReference type="SAM" id="SignalP"/>
    </source>
</evidence>
<gene>
    <name evidence="17" type="ORF">RchiOBHm_Chr1g0333541</name>
</gene>
<feature type="transmembrane region" description="Helical" evidence="14">
    <location>
        <begin position="233"/>
        <end position="253"/>
    </location>
</feature>
<feature type="domain" description="Protein kinase" evidence="16">
    <location>
        <begin position="294"/>
        <end position="579"/>
    </location>
</feature>
<evidence type="ECO:0000259" key="16">
    <source>
        <dbReference type="PROSITE" id="PS50011"/>
    </source>
</evidence>
<dbReference type="EC" id="3.1.4.46" evidence="17"/>
<organism evidence="17 18">
    <name type="scientific">Rosa chinensis</name>
    <name type="common">China rose</name>
    <dbReference type="NCBI Taxonomy" id="74649"/>
    <lineage>
        <taxon>Eukaryota</taxon>
        <taxon>Viridiplantae</taxon>
        <taxon>Streptophyta</taxon>
        <taxon>Embryophyta</taxon>
        <taxon>Tracheophyta</taxon>
        <taxon>Spermatophyta</taxon>
        <taxon>Magnoliopsida</taxon>
        <taxon>eudicotyledons</taxon>
        <taxon>Gunneridae</taxon>
        <taxon>Pentapetalae</taxon>
        <taxon>rosids</taxon>
        <taxon>fabids</taxon>
        <taxon>Rosales</taxon>
        <taxon>Rosaceae</taxon>
        <taxon>Rosoideae</taxon>
        <taxon>Rosoideae incertae sedis</taxon>
        <taxon>Rosa</taxon>
    </lineage>
</organism>
<evidence type="ECO:0000256" key="8">
    <source>
        <dbReference type="ARBA" id="ARBA00022840"/>
    </source>
</evidence>
<dbReference type="InterPro" id="IPR017441">
    <property type="entry name" value="Protein_kinase_ATP_BS"/>
</dbReference>
<protein>
    <submittedName>
        <fullName evidence="17">Putative glycerophosphodiester phosphodiesterase, protein kinase RLK-Pelle-LRK10L-2 family</fullName>
        <ecNumber evidence="17">3.1.4.46</ecNumber>
    </submittedName>
</protein>
<dbReference type="FunFam" id="3.30.200.20:FF:000178">
    <property type="entry name" value="serine/threonine-protein kinase PBS1-like"/>
    <property type="match status" value="1"/>
</dbReference>
<keyword evidence="2" id="KW-0723">Serine/threonine-protein kinase</keyword>
<evidence type="ECO:0000313" key="17">
    <source>
        <dbReference type="EMBL" id="PRQ56234.1"/>
    </source>
</evidence>
<evidence type="ECO:0000256" key="3">
    <source>
        <dbReference type="ARBA" id="ARBA00022679"/>
    </source>
</evidence>
<dbReference type="GO" id="GO:0030247">
    <property type="term" value="F:polysaccharide binding"/>
    <property type="evidence" value="ECO:0007669"/>
    <property type="project" value="InterPro"/>
</dbReference>
<reference evidence="17 18" key="1">
    <citation type="journal article" date="2018" name="Nat. Genet.">
        <title>The Rosa genome provides new insights in the design of modern roses.</title>
        <authorList>
            <person name="Bendahmane M."/>
        </authorList>
    </citation>
    <scope>NUCLEOTIDE SEQUENCE [LARGE SCALE GENOMIC DNA]</scope>
    <source>
        <strain evidence="18">cv. Old Blush</strain>
    </source>
</reference>
<dbReference type="PROSITE" id="PS00108">
    <property type="entry name" value="PROTEIN_KINASE_ST"/>
    <property type="match status" value="1"/>
</dbReference>
<dbReference type="PROSITE" id="PS50011">
    <property type="entry name" value="PROTEIN_KINASE_DOM"/>
    <property type="match status" value="1"/>
</dbReference>
<accession>A0A2P6SC37</accession>
<keyword evidence="9 14" id="KW-1133">Transmembrane helix</keyword>
<evidence type="ECO:0000256" key="6">
    <source>
        <dbReference type="ARBA" id="ARBA00022741"/>
    </source>
</evidence>
<evidence type="ECO:0000256" key="9">
    <source>
        <dbReference type="ARBA" id="ARBA00022989"/>
    </source>
</evidence>
<name>A0A2P6SC37_ROSCH</name>
<keyword evidence="18" id="KW-1185">Reference proteome</keyword>
<dbReference type="Proteomes" id="UP000238479">
    <property type="component" value="Chromosome 1"/>
</dbReference>
<comment type="caution">
    <text evidence="17">The sequence shown here is derived from an EMBL/GenBank/DDBJ whole genome shotgun (WGS) entry which is preliminary data.</text>
</comment>
<evidence type="ECO:0000256" key="1">
    <source>
        <dbReference type="ARBA" id="ARBA00004479"/>
    </source>
</evidence>
<dbReference type="InterPro" id="IPR045874">
    <property type="entry name" value="LRK10/LRL21-25-like"/>
</dbReference>
<dbReference type="InterPro" id="IPR008271">
    <property type="entry name" value="Ser/Thr_kinase_AS"/>
</dbReference>
<dbReference type="Pfam" id="PF13947">
    <property type="entry name" value="GUB_WAK_bind"/>
    <property type="match status" value="1"/>
</dbReference>
<evidence type="ECO:0000256" key="5">
    <source>
        <dbReference type="ARBA" id="ARBA00022729"/>
    </source>
</evidence>